<keyword evidence="2" id="KW-0539">Nucleus</keyword>
<accession>A0AAD3XKN4</accession>
<dbReference type="GO" id="GO:0005634">
    <property type="term" value="C:nucleus"/>
    <property type="evidence" value="ECO:0007669"/>
    <property type="project" value="UniProtKB-SubCell"/>
</dbReference>
<dbReference type="GO" id="GO:0000977">
    <property type="term" value="F:RNA polymerase II transcription regulatory region sequence-specific DNA binding"/>
    <property type="evidence" value="ECO:0007669"/>
    <property type="project" value="TreeGrafter"/>
</dbReference>
<dbReference type="PANTHER" id="PTHR47025">
    <property type="entry name" value="AUTOIMMUNE REGULATOR"/>
    <property type="match status" value="1"/>
</dbReference>
<proteinExistence type="predicted"/>
<keyword evidence="5" id="KW-1185">Reference proteome</keyword>
<reference evidence="4" key="1">
    <citation type="submission" date="2023-05" db="EMBL/GenBank/DDBJ databases">
        <title>Nepenthes gracilis genome sequencing.</title>
        <authorList>
            <person name="Fukushima K."/>
        </authorList>
    </citation>
    <scope>NUCLEOTIDE SEQUENCE</scope>
    <source>
        <strain evidence="4">SING2019-196</strain>
    </source>
</reference>
<evidence type="ECO:0000256" key="2">
    <source>
        <dbReference type="ARBA" id="ARBA00023242"/>
    </source>
</evidence>
<sequence length="230" mass="25486">MLNDEPILHIPPIAATGFPKTNSSVTYTINHLKVVCQLPTEDSEVQGQKDIGVPNVCPLSIPPTNSSTEKKRGRSRIKGVPFPKHAKDLLSTGIFDGIPVMYHHVSREDKPKRIQYAFIQGYGYLCGCCDCRHSKCMNAIEFQLHVGGKSCHPNSSIYFKSGKSVFEVVLELQKTAPERLSEAILSVTGCGLHEKNFAKWKASVLGRWRLGVKRQNGKQKGKKGKAKMNP</sequence>
<dbReference type="AlphaFoldDB" id="A0AAD3XKN4"/>
<gene>
    <name evidence="4" type="ORF">Nepgr_009774</name>
</gene>
<dbReference type="PANTHER" id="PTHR47025:SF6">
    <property type="entry name" value="N-LYSINE METHYLTRANSFERASE"/>
    <property type="match status" value="1"/>
</dbReference>
<name>A0AAD3XKN4_NEPGR</name>
<comment type="subcellular location">
    <subcellularLocation>
        <location evidence="1">Nucleus</location>
    </subcellularLocation>
</comment>
<dbReference type="InterPro" id="IPR032308">
    <property type="entry name" value="TDBD"/>
</dbReference>
<dbReference type="Pfam" id="PF16135">
    <property type="entry name" value="TDBD"/>
    <property type="match status" value="1"/>
</dbReference>
<evidence type="ECO:0000259" key="3">
    <source>
        <dbReference type="Pfam" id="PF16135"/>
    </source>
</evidence>
<organism evidence="4 5">
    <name type="scientific">Nepenthes gracilis</name>
    <name type="common">Slender pitcher plant</name>
    <dbReference type="NCBI Taxonomy" id="150966"/>
    <lineage>
        <taxon>Eukaryota</taxon>
        <taxon>Viridiplantae</taxon>
        <taxon>Streptophyta</taxon>
        <taxon>Embryophyta</taxon>
        <taxon>Tracheophyta</taxon>
        <taxon>Spermatophyta</taxon>
        <taxon>Magnoliopsida</taxon>
        <taxon>eudicotyledons</taxon>
        <taxon>Gunneridae</taxon>
        <taxon>Pentapetalae</taxon>
        <taxon>Caryophyllales</taxon>
        <taxon>Nepenthaceae</taxon>
        <taxon>Nepenthes</taxon>
    </lineage>
</organism>
<evidence type="ECO:0000313" key="5">
    <source>
        <dbReference type="Proteomes" id="UP001279734"/>
    </source>
</evidence>
<evidence type="ECO:0000313" key="4">
    <source>
        <dbReference type="EMBL" id="GMH07934.1"/>
    </source>
</evidence>
<dbReference type="GO" id="GO:0042393">
    <property type="term" value="F:histone binding"/>
    <property type="evidence" value="ECO:0007669"/>
    <property type="project" value="TreeGrafter"/>
</dbReference>
<dbReference type="Proteomes" id="UP001279734">
    <property type="component" value="Unassembled WGS sequence"/>
</dbReference>
<feature type="domain" description="Tify" evidence="3">
    <location>
        <begin position="119"/>
        <end position="169"/>
    </location>
</feature>
<evidence type="ECO:0000256" key="1">
    <source>
        <dbReference type="ARBA" id="ARBA00004123"/>
    </source>
</evidence>
<comment type="caution">
    <text evidence="4">The sequence shown here is derived from an EMBL/GenBank/DDBJ whole genome shotgun (WGS) entry which is preliminary data.</text>
</comment>
<dbReference type="EMBL" id="BSYO01000007">
    <property type="protein sequence ID" value="GMH07934.1"/>
    <property type="molecule type" value="Genomic_DNA"/>
</dbReference>
<dbReference type="GO" id="GO:0045944">
    <property type="term" value="P:positive regulation of transcription by RNA polymerase II"/>
    <property type="evidence" value="ECO:0007669"/>
    <property type="project" value="TreeGrafter"/>
</dbReference>
<dbReference type="GO" id="GO:0003682">
    <property type="term" value="F:chromatin binding"/>
    <property type="evidence" value="ECO:0007669"/>
    <property type="project" value="TreeGrafter"/>
</dbReference>
<protein>
    <recommendedName>
        <fullName evidence="3">Tify domain-containing protein</fullName>
    </recommendedName>
</protein>